<dbReference type="Pfam" id="PF12937">
    <property type="entry name" value="F-box-like"/>
    <property type="match status" value="1"/>
</dbReference>
<dbReference type="Gene3D" id="1.20.1280.50">
    <property type="match status" value="1"/>
</dbReference>
<gene>
    <name evidence="2" type="ORF">PHLGIDRAFT_113300</name>
</gene>
<dbReference type="InterPro" id="IPR032675">
    <property type="entry name" value="LRR_dom_sf"/>
</dbReference>
<keyword evidence="3" id="KW-1185">Reference proteome</keyword>
<name>A0A0C3SEF6_PHLG1</name>
<evidence type="ECO:0000259" key="1">
    <source>
        <dbReference type="Pfam" id="PF12937"/>
    </source>
</evidence>
<accession>A0A0C3SEF6</accession>
<feature type="domain" description="F-box" evidence="1">
    <location>
        <begin position="81"/>
        <end position="141"/>
    </location>
</feature>
<organism evidence="2 3">
    <name type="scientific">Phlebiopsis gigantea (strain 11061_1 CR5-6)</name>
    <name type="common">White-rot fungus</name>
    <name type="synonym">Peniophora gigantea</name>
    <dbReference type="NCBI Taxonomy" id="745531"/>
    <lineage>
        <taxon>Eukaryota</taxon>
        <taxon>Fungi</taxon>
        <taxon>Dikarya</taxon>
        <taxon>Basidiomycota</taxon>
        <taxon>Agaricomycotina</taxon>
        <taxon>Agaricomycetes</taxon>
        <taxon>Polyporales</taxon>
        <taxon>Phanerochaetaceae</taxon>
        <taxon>Phlebiopsis</taxon>
    </lineage>
</organism>
<dbReference type="InterPro" id="IPR001810">
    <property type="entry name" value="F-box_dom"/>
</dbReference>
<dbReference type="HOGENOM" id="CLU_027432_0_0_1"/>
<dbReference type="STRING" id="745531.A0A0C3SEF6"/>
<dbReference type="AlphaFoldDB" id="A0A0C3SEF6"/>
<dbReference type="Gene3D" id="3.80.10.10">
    <property type="entry name" value="Ribonuclease Inhibitor"/>
    <property type="match status" value="1"/>
</dbReference>
<evidence type="ECO:0000313" key="3">
    <source>
        <dbReference type="Proteomes" id="UP000053257"/>
    </source>
</evidence>
<evidence type="ECO:0000313" key="2">
    <source>
        <dbReference type="EMBL" id="KIP12697.1"/>
    </source>
</evidence>
<dbReference type="Proteomes" id="UP000053257">
    <property type="component" value="Unassembled WGS sequence"/>
</dbReference>
<reference evidence="2 3" key="1">
    <citation type="journal article" date="2014" name="PLoS Genet.">
        <title>Analysis of the Phlebiopsis gigantea genome, transcriptome and secretome provides insight into its pioneer colonization strategies of wood.</title>
        <authorList>
            <person name="Hori C."/>
            <person name="Ishida T."/>
            <person name="Igarashi K."/>
            <person name="Samejima M."/>
            <person name="Suzuki H."/>
            <person name="Master E."/>
            <person name="Ferreira P."/>
            <person name="Ruiz-Duenas F.J."/>
            <person name="Held B."/>
            <person name="Canessa P."/>
            <person name="Larrondo L.F."/>
            <person name="Schmoll M."/>
            <person name="Druzhinina I.S."/>
            <person name="Kubicek C.P."/>
            <person name="Gaskell J.A."/>
            <person name="Kersten P."/>
            <person name="St John F."/>
            <person name="Glasner J."/>
            <person name="Sabat G."/>
            <person name="Splinter BonDurant S."/>
            <person name="Syed K."/>
            <person name="Yadav J."/>
            <person name="Mgbeahuruike A.C."/>
            <person name="Kovalchuk A."/>
            <person name="Asiegbu F.O."/>
            <person name="Lackner G."/>
            <person name="Hoffmeister D."/>
            <person name="Rencoret J."/>
            <person name="Gutierrez A."/>
            <person name="Sun H."/>
            <person name="Lindquist E."/>
            <person name="Barry K."/>
            <person name="Riley R."/>
            <person name="Grigoriev I.V."/>
            <person name="Henrissat B."/>
            <person name="Kues U."/>
            <person name="Berka R.M."/>
            <person name="Martinez A.T."/>
            <person name="Covert S.F."/>
            <person name="Blanchette R.A."/>
            <person name="Cullen D."/>
        </authorList>
    </citation>
    <scope>NUCLEOTIDE SEQUENCE [LARGE SCALE GENOMIC DNA]</scope>
    <source>
        <strain evidence="2 3">11061_1 CR5-6</strain>
    </source>
</reference>
<dbReference type="EMBL" id="KN840438">
    <property type="protein sequence ID" value="KIP12697.1"/>
    <property type="molecule type" value="Genomic_DNA"/>
</dbReference>
<sequence>MAVGCVSRGWEFSEDQVESVMGNLDALIDIDSEISPNTSALHEELLRLENLGQKLSQRLRDISGSRYKVLFSLTKMKATLHSLPPELLVQVFIHATFADKSSYRWYMDNNVEWGPVELSHVCRRWRLLALGTSCLWTTIFARNAFAFATYIDRAGHQDVDLVWMDVNVECEPESALGRLSKLSRHGVRNRVRSIAWADSALRRLIIHRTKKQKQEATSNDIPVHELAALLGRLPLLEDLALNGYSSIADDAPTRVLVILPHLRAFTWNRASAKKLWRLFTLIDFSGLQSLRLSTRTASKALQNTLQMEHSIVARLPKLRQFCLICDTTEDFKLACRRLELPSLESLVLARSLHGTFPILPNPAQIFREPRLAHVTQLSLHNLDLRLEDTVALLSYFPALKKLVLDSCQGNYSNHSIVVIHQR</sequence>
<dbReference type="SUPFAM" id="SSF52047">
    <property type="entry name" value="RNI-like"/>
    <property type="match status" value="1"/>
</dbReference>
<proteinExistence type="predicted"/>
<dbReference type="OrthoDB" id="2800666at2759"/>
<protein>
    <recommendedName>
        <fullName evidence="1">F-box domain-containing protein</fullName>
    </recommendedName>
</protein>